<feature type="transmembrane region" description="Helical" evidence="10">
    <location>
        <begin position="308"/>
        <end position="335"/>
    </location>
</feature>
<keyword evidence="2" id="KW-0813">Transport</keyword>
<keyword evidence="4" id="KW-0633">Potassium transport</keyword>
<evidence type="ECO:0000256" key="5">
    <source>
        <dbReference type="ARBA" id="ARBA00022692"/>
    </source>
</evidence>
<feature type="transmembrane region" description="Helical" evidence="10">
    <location>
        <begin position="236"/>
        <end position="257"/>
    </location>
</feature>
<evidence type="ECO:0000256" key="3">
    <source>
        <dbReference type="ARBA" id="ARBA00022475"/>
    </source>
</evidence>
<keyword evidence="12" id="KW-1185">Reference proteome</keyword>
<evidence type="ECO:0000256" key="2">
    <source>
        <dbReference type="ARBA" id="ARBA00022448"/>
    </source>
</evidence>
<keyword evidence="8" id="KW-0406">Ion transport</keyword>
<dbReference type="GO" id="GO:0005886">
    <property type="term" value="C:plasma membrane"/>
    <property type="evidence" value="ECO:0007669"/>
    <property type="project" value="UniProtKB-SubCell"/>
</dbReference>
<evidence type="ECO:0000313" key="12">
    <source>
        <dbReference type="Proteomes" id="UP000198807"/>
    </source>
</evidence>
<evidence type="ECO:0000256" key="8">
    <source>
        <dbReference type="ARBA" id="ARBA00023065"/>
    </source>
</evidence>
<sequence length="455" mass="49092">MTSLRQRLLRPLRRLPHGPVIRLSPPEILLLGFVLLSCVGTLLLLLPIAARESLAWHQAFFTATSAMTVTGLTVVDTASFTLFGQLVILSLIQLGGIGFMIFAALTLILLGMRLPLRQQSVIQENLNYTSYRDLLHLVRLVVAFALVAEVIGTGLLALAWVPRYGLAEGLWVSFFHAVSAFNNAGFSTWSESLVADVANPIVNITISLLFVIGGLGFIVVAELIERRRIRRVSLHARVVLHATFWLALVGMLLFLLLEWHNPATLGGLESLPARLQAAWFHSVTPRTAGFNTLDTGSLKEPTALMTMLLMFIGAGSGSTASGIKVTTFVVMLLVARSFFRGGAQPTVFHQSLSDMTVFKAVAVALSGMLLIFTCLFVLTITEPGKDFLALAFESVSAFGTVGLSRGITAELSLAGQATIMVTMLLGRAGPISLGYFIATRQTKGLKYAKGTVHIG</sequence>
<feature type="transmembrane region" description="Helical" evidence="10">
    <location>
        <begin position="170"/>
        <end position="189"/>
    </location>
</feature>
<evidence type="ECO:0000256" key="10">
    <source>
        <dbReference type="SAM" id="Phobius"/>
    </source>
</evidence>
<dbReference type="InterPro" id="IPR004772">
    <property type="entry name" value="TrkH"/>
</dbReference>
<protein>
    <submittedName>
        <fullName evidence="11">Trk system potassium uptake protein TrkH</fullName>
    </submittedName>
</protein>
<dbReference type="PANTHER" id="PTHR32024:SF1">
    <property type="entry name" value="KTR SYSTEM POTASSIUM UPTAKE PROTEIN B"/>
    <property type="match status" value="1"/>
</dbReference>
<feature type="transmembrane region" description="Helical" evidence="10">
    <location>
        <begin position="28"/>
        <end position="49"/>
    </location>
</feature>
<dbReference type="STRING" id="650850.SAMN04488129_13120"/>
<organism evidence="11 12">
    <name type="scientific">Halomonas daqiaonensis</name>
    <dbReference type="NCBI Taxonomy" id="650850"/>
    <lineage>
        <taxon>Bacteria</taxon>
        <taxon>Pseudomonadati</taxon>
        <taxon>Pseudomonadota</taxon>
        <taxon>Gammaproteobacteria</taxon>
        <taxon>Oceanospirillales</taxon>
        <taxon>Halomonadaceae</taxon>
        <taxon>Halomonas</taxon>
    </lineage>
</organism>
<feature type="transmembrane region" description="Helical" evidence="10">
    <location>
        <begin position="201"/>
        <end position="224"/>
    </location>
</feature>
<keyword evidence="3" id="KW-1003">Cell membrane</keyword>
<evidence type="ECO:0000313" key="11">
    <source>
        <dbReference type="EMBL" id="SEM19102.1"/>
    </source>
</evidence>
<dbReference type="Proteomes" id="UP000198807">
    <property type="component" value="Unassembled WGS sequence"/>
</dbReference>
<reference evidence="12" key="1">
    <citation type="submission" date="2016-10" db="EMBL/GenBank/DDBJ databases">
        <authorList>
            <person name="Varghese N."/>
            <person name="Submissions S."/>
        </authorList>
    </citation>
    <scope>NUCLEOTIDE SEQUENCE [LARGE SCALE GENOMIC DNA]</scope>
    <source>
        <strain evidence="12">CGMCC 1.9150</strain>
    </source>
</reference>
<feature type="transmembrane region" description="Helical" evidence="10">
    <location>
        <begin position="419"/>
        <end position="438"/>
    </location>
</feature>
<accession>A0A1H7WBY7</accession>
<feature type="transmembrane region" description="Helical" evidence="10">
    <location>
        <begin position="55"/>
        <end position="75"/>
    </location>
</feature>
<dbReference type="RefSeq" id="WP_089715885.1">
    <property type="nucleotide sequence ID" value="NZ_FOBC01000031.1"/>
</dbReference>
<evidence type="ECO:0000256" key="9">
    <source>
        <dbReference type="ARBA" id="ARBA00023136"/>
    </source>
</evidence>
<keyword evidence="7 10" id="KW-1133">Transmembrane helix</keyword>
<keyword evidence="6" id="KW-0630">Potassium</keyword>
<feature type="transmembrane region" description="Helical" evidence="10">
    <location>
        <begin position="134"/>
        <end position="158"/>
    </location>
</feature>
<dbReference type="PANTHER" id="PTHR32024">
    <property type="entry name" value="TRK SYSTEM POTASSIUM UPTAKE PROTEIN TRKG-RELATED"/>
    <property type="match status" value="1"/>
</dbReference>
<gene>
    <name evidence="11" type="ORF">SAMN04488129_13120</name>
</gene>
<dbReference type="Pfam" id="PF02386">
    <property type="entry name" value="TrkH"/>
    <property type="match status" value="1"/>
</dbReference>
<keyword evidence="5 10" id="KW-0812">Transmembrane</keyword>
<evidence type="ECO:0000256" key="1">
    <source>
        <dbReference type="ARBA" id="ARBA00004651"/>
    </source>
</evidence>
<feature type="transmembrane region" description="Helical" evidence="10">
    <location>
        <begin position="356"/>
        <end position="381"/>
    </location>
</feature>
<dbReference type="AlphaFoldDB" id="A0A1H7WBY7"/>
<comment type="subcellular location">
    <subcellularLocation>
        <location evidence="1">Cell membrane</location>
        <topology evidence="1">Multi-pass membrane protein</topology>
    </subcellularLocation>
</comment>
<dbReference type="OrthoDB" id="9810952at2"/>
<keyword evidence="9 10" id="KW-0472">Membrane</keyword>
<dbReference type="InterPro" id="IPR003445">
    <property type="entry name" value="Cat_transpt"/>
</dbReference>
<dbReference type="GO" id="GO:0015379">
    <property type="term" value="F:potassium:chloride symporter activity"/>
    <property type="evidence" value="ECO:0007669"/>
    <property type="project" value="InterPro"/>
</dbReference>
<evidence type="ECO:0000256" key="7">
    <source>
        <dbReference type="ARBA" id="ARBA00022989"/>
    </source>
</evidence>
<proteinExistence type="predicted"/>
<dbReference type="EMBL" id="FOBC01000031">
    <property type="protein sequence ID" value="SEM19102.1"/>
    <property type="molecule type" value="Genomic_DNA"/>
</dbReference>
<feature type="transmembrane region" description="Helical" evidence="10">
    <location>
        <begin position="87"/>
        <end position="114"/>
    </location>
</feature>
<evidence type="ECO:0000256" key="6">
    <source>
        <dbReference type="ARBA" id="ARBA00022958"/>
    </source>
</evidence>
<evidence type="ECO:0000256" key="4">
    <source>
        <dbReference type="ARBA" id="ARBA00022538"/>
    </source>
</evidence>
<dbReference type="NCBIfam" id="TIGR00933">
    <property type="entry name" value="2a38"/>
    <property type="match status" value="1"/>
</dbReference>
<name>A0A1H7WBY7_9GAMM</name>